<dbReference type="Pfam" id="PF06629">
    <property type="entry name" value="MipA"/>
    <property type="match status" value="1"/>
</dbReference>
<dbReference type="EMBL" id="UOFR01000003">
    <property type="protein sequence ID" value="VAW90686.1"/>
    <property type="molecule type" value="Genomic_DNA"/>
</dbReference>
<dbReference type="InterPro" id="IPR010583">
    <property type="entry name" value="MipA"/>
</dbReference>
<reference evidence="5" key="1">
    <citation type="submission" date="2018-06" db="EMBL/GenBank/DDBJ databases">
        <authorList>
            <person name="Zhirakovskaya E."/>
        </authorList>
    </citation>
    <scope>NUCLEOTIDE SEQUENCE</scope>
</reference>
<name>A0A3B1ADM9_9ZZZZ</name>
<evidence type="ECO:0000313" key="5">
    <source>
        <dbReference type="EMBL" id="VAW90686.1"/>
    </source>
</evidence>
<protein>
    <recommendedName>
        <fullName evidence="6">MipA/OmpV family protein</fullName>
    </recommendedName>
</protein>
<evidence type="ECO:0000256" key="1">
    <source>
        <dbReference type="ARBA" id="ARBA00004442"/>
    </source>
</evidence>
<dbReference type="PANTHER" id="PTHR38776">
    <property type="entry name" value="MLTA-INTERACTING PROTEIN-RELATED"/>
    <property type="match status" value="1"/>
</dbReference>
<proteinExistence type="predicted"/>
<organism evidence="5">
    <name type="scientific">hydrothermal vent metagenome</name>
    <dbReference type="NCBI Taxonomy" id="652676"/>
    <lineage>
        <taxon>unclassified sequences</taxon>
        <taxon>metagenomes</taxon>
        <taxon>ecological metagenomes</taxon>
    </lineage>
</organism>
<accession>A0A3B1ADM9</accession>
<comment type="subcellular location">
    <subcellularLocation>
        <location evidence="1">Cell outer membrane</location>
    </subcellularLocation>
</comment>
<gene>
    <name evidence="5" type="ORF">MNBD_GAMMA21-1766</name>
</gene>
<dbReference type="GO" id="GO:0009279">
    <property type="term" value="C:cell outer membrane"/>
    <property type="evidence" value="ECO:0007669"/>
    <property type="project" value="UniProtKB-SubCell"/>
</dbReference>
<dbReference type="AlphaFoldDB" id="A0A3B1ADM9"/>
<sequence length="284" mass="33072">MYQITTILALLVYSLTIIQPALSEETKTSNDSPEKPKWEFGVGMGSLSLPHYRGSDQRDEYFAPLPYVRFNGDRLKVDREGGRYYFHNDPVFKIDLSAAFSFPVDSEDNRARQGMPDLDALLEVGPRFHWFLYESDDHRLRFRFGAPVRMAINLSNADNEGWIFAPYFQVRYFSVMETAFSIGPMWASEKYHDFFYQIDDQFATANRSAYDAKAGYSGFRFTLTNSHRFSEHYWWGGFLRYDSLSGATFQNSPLIKQNDAFMMGLVFSYIFNPVKDYYQTPVFD</sequence>
<evidence type="ECO:0000256" key="3">
    <source>
        <dbReference type="ARBA" id="ARBA00023136"/>
    </source>
</evidence>
<keyword evidence="2" id="KW-0732">Signal</keyword>
<dbReference type="PANTHER" id="PTHR38776:SF1">
    <property type="entry name" value="MLTA-INTERACTING PROTEIN-RELATED"/>
    <property type="match status" value="1"/>
</dbReference>
<evidence type="ECO:0008006" key="6">
    <source>
        <dbReference type="Google" id="ProtNLM"/>
    </source>
</evidence>
<evidence type="ECO:0000256" key="4">
    <source>
        <dbReference type="ARBA" id="ARBA00023237"/>
    </source>
</evidence>
<keyword evidence="3" id="KW-0472">Membrane</keyword>
<evidence type="ECO:0000256" key="2">
    <source>
        <dbReference type="ARBA" id="ARBA00022729"/>
    </source>
</evidence>
<keyword evidence="4" id="KW-0998">Cell outer membrane</keyword>